<dbReference type="Gene3D" id="1.25.40.20">
    <property type="entry name" value="Ankyrin repeat-containing domain"/>
    <property type="match status" value="3"/>
</dbReference>
<dbReference type="InterPro" id="IPR002110">
    <property type="entry name" value="Ankyrin_rpt"/>
</dbReference>
<feature type="domain" description="Nephrocystin 3-like N-terminal" evidence="4">
    <location>
        <begin position="114"/>
        <end position="290"/>
    </location>
</feature>
<dbReference type="SUPFAM" id="SSF48403">
    <property type="entry name" value="Ankyrin repeat"/>
    <property type="match status" value="1"/>
</dbReference>
<reference evidence="5 6" key="1">
    <citation type="submission" date="2023-01" db="EMBL/GenBank/DDBJ databases">
        <title>Analysis of 21 Apiospora genomes using comparative genomics revels a genus with tremendous synthesis potential of carbohydrate active enzymes and secondary metabolites.</title>
        <authorList>
            <person name="Sorensen T."/>
        </authorList>
    </citation>
    <scope>NUCLEOTIDE SEQUENCE [LARGE SCALE GENOMIC DNA]</scope>
    <source>
        <strain evidence="5 6">CBS 135458</strain>
    </source>
</reference>
<sequence length="1028" mass="114363">MCEGRLAGLFHEDGRIKKRHTLMWPFKNTESADLIRQLQGFRDVFVALMAADSLDVSVKSHQVAVETRSILRELKDDMASRRRDRGTQALLDWIFPEDMETWRLGGDRANWRQGTGAWFFDSTEFLDWIESKEGQKLVLWCTGPPGSGKSVLMSQAISHIQGQLSHTSCPPGAIVLSHFCDHRDSRTQSPDAIIRHLMRQAALESDAVLANLDKSKEYQNRKRNGRSLRLDELLRIFLDTCLPSDPRFLIVLDGLDECTNDLTGLEARREVLQFIAKAASSDARILTASRDLADIRAELTGCCSELKVRAPDADLELYVTGRVQGIEKRVARAENFKRAIIDKVAEDADGIVDLACKMLLWLCYTQRPLLESEIQHALATELGDNDFDLDGITPGELLQACCMGIVVCDSEGVYSLFHETAYDFFRKRPEFSSAAARRLNFPDMPVLHVLFHHAGGRSLPKSRGPRETEGRSQSARLCGQALGLCYRRLAPPVRGPGLLSPEERGKRVAADDQGWTPLISASSYGHLEIIDLLLTHAAAAAPVGEDTCIKGVETGDAEKKDVVDVAERLLAAEACASLKDESNWTPIDWAAFRADVDWSLVALLVQYTSLPEGHKYTPYDETDELCCPEGFSAIFLEAAAGDNQTVEKLLQRGTTVPLGAGVPTGMKSVLYKSGRNIKDRYHSGGEKRHDWISIPSVMLSVSFTIRLFESAIRFDQLAIIKMLVELGSPLGAVKGESASISSPRALIHRCETETGIHRWIWPSRWQQYHAPGCSSECLNPNSKAVSGLIEDGSAPAVFMYGLNDLNSGSYRYDDWENKVRNQLEDPHLRRDSLPAWNNAKDVKIYHDNEGDDDGAFEVLRGLLGRGCDTNATVPSGYSCYYILVVSLDVVRILVQGGADVNAINEKNRSVLLETCFEAPAEVVRFLIASGAHIDTYDNLKRNPLHIICDPEVLTRDSYYDDSRKLRVTVLDYAMEAGNWAAVDLLRSRGARPRNPSIVSRTLRKHTTNPRGDIFRRLVSEFGADITKS</sequence>
<dbReference type="SUPFAM" id="SSF52540">
    <property type="entry name" value="P-loop containing nucleoside triphosphate hydrolases"/>
    <property type="match status" value="1"/>
</dbReference>
<dbReference type="Pfam" id="PF24883">
    <property type="entry name" value="NPHP3_N"/>
    <property type="match status" value="1"/>
</dbReference>
<name>A0ABR1W163_9PEZI</name>
<evidence type="ECO:0000313" key="6">
    <source>
        <dbReference type="Proteomes" id="UP001480595"/>
    </source>
</evidence>
<evidence type="ECO:0000259" key="3">
    <source>
        <dbReference type="Pfam" id="PF22939"/>
    </source>
</evidence>
<evidence type="ECO:0000259" key="4">
    <source>
        <dbReference type="Pfam" id="PF24883"/>
    </source>
</evidence>
<dbReference type="PROSITE" id="PS50297">
    <property type="entry name" value="ANK_REP_REGION"/>
    <property type="match status" value="1"/>
</dbReference>
<dbReference type="InterPro" id="IPR054471">
    <property type="entry name" value="GPIID_WHD"/>
</dbReference>
<dbReference type="RefSeq" id="XP_066718878.1">
    <property type="nucleotide sequence ID" value="XM_066854600.1"/>
</dbReference>
<protein>
    <submittedName>
        <fullName evidence="5">Ankyrin repeat-containing domain protein</fullName>
    </submittedName>
</protein>
<dbReference type="PANTHER" id="PTHR10039:SF15">
    <property type="entry name" value="NACHT DOMAIN-CONTAINING PROTEIN"/>
    <property type="match status" value="1"/>
</dbReference>
<dbReference type="Pfam" id="PF22939">
    <property type="entry name" value="WHD_GPIID"/>
    <property type="match status" value="1"/>
</dbReference>
<dbReference type="PRINTS" id="PR01415">
    <property type="entry name" value="ANKYRIN"/>
</dbReference>
<dbReference type="Gene3D" id="3.40.50.300">
    <property type="entry name" value="P-loop containing nucleotide triphosphate hydrolases"/>
    <property type="match status" value="1"/>
</dbReference>
<keyword evidence="6" id="KW-1185">Reference proteome</keyword>
<comment type="caution">
    <text evidence="5">The sequence shown here is derived from an EMBL/GenBank/DDBJ whole genome shotgun (WGS) entry which is preliminary data.</text>
</comment>
<feature type="repeat" description="ANK" evidence="2">
    <location>
        <begin position="513"/>
        <end position="538"/>
    </location>
</feature>
<organism evidence="5 6">
    <name type="scientific">Apiospora phragmitis</name>
    <dbReference type="NCBI Taxonomy" id="2905665"/>
    <lineage>
        <taxon>Eukaryota</taxon>
        <taxon>Fungi</taxon>
        <taxon>Dikarya</taxon>
        <taxon>Ascomycota</taxon>
        <taxon>Pezizomycotina</taxon>
        <taxon>Sordariomycetes</taxon>
        <taxon>Xylariomycetidae</taxon>
        <taxon>Amphisphaeriales</taxon>
        <taxon>Apiosporaceae</taxon>
        <taxon>Apiospora</taxon>
    </lineage>
</organism>
<dbReference type="PANTHER" id="PTHR10039">
    <property type="entry name" value="AMELOGENIN"/>
    <property type="match status" value="1"/>
</dbReference>
<dbReference type="GeneID" id="92087663"/>
<accession>A0ABR1W163</accession>
<keyword evidence="1" id="KW-0677">Repeat</keyword>
<dbReference type="EMBL" id="JAQQWL010000004">
    <property type="protein sequence ID" value="KAK8075919.1"/>
    <property type="molecule type" value="Genomic_DNA"/>
</dbReference>
<proteinExistence type="predicted"/>
<dbReference type="Proteomes" id="UP001480595">
    <property type="component" value="Unassembled WGS sequence"/>
</dbReference>
<evidence type="ECO:0000256" key="2">
    <source>
        <dbReference type="PROSITE-ProRule" id="PRU00023"/>
    </source>
</evidence>
<evidence type="ECO:0000313" key="5">
    <source>
        <dbReference type="EMBL" id="KAK8075919.1"/>
    </source>
</evidence>
<dbReference type="PROSITE" id="PS50088">
    <property type="entry name" value="ANK_REPEAT"/>
    <property type="match status" value="1"/>
</dbReference>
<dbReference type="InterPro" id="IPR027417">
    <property type="entry name" value="P-loop_NTPase"/>
</dbReference>
<dbReference type="SMART" id="SM00248">
    <property type="entry name" value="ANK"/>
    <property type="match status" value="6"/>
</dbReference>
<feature type="domain" description="GPI inositol-deacylase winged helix" evidence="3">
    <location>
        <begin position="354"/>
        <end position="427"/>
    </location>
</feature>
<dbReference type="Pfam" id="PF00023">
    <property type="entry name" value="Ank"/>
    <property type="match status" value="1"/>
</dbReference>
<dbReference type="InterPro" id="IPR056884">
    <property type="entry name" value="NPHP3-like_N"/>
</dbReference>
<evidence type="ECO:0000256" key="1">
    <source>
        <dbReference type="ARBA" id="ARBA00022737"/>
    </source>
</evidence>
<dbReference type="InterPro" id="IPR036770">
    <property type="entry name" value="Ankyrin_rpt-contain_sf"/>
</dbReference>
<keyword evidence="2" id="KW-0040">ANK repeat</keyword>
<gene>
    <name evidence="5" type="ORF">PG994_003191</name>
</gene>